<dbReference type="PROSITE" id="PS50006">
    <property type="entry name" value="FHA_DOMAIN"/>
    <property type="match status" value="1"/>
</dbReference>
<feature type="compositionally biased region" description="Basic and acidic residues" evidence="1">
    <location>
        <begin position="209"/>
        <end position="227"/>
    </location>
</feature>
<dbReference type="EMBL" id="QGKV02000297">
    <property type="protein sequence ID" value="KAF3608028.1"/>
    <property type="molecule type" value="Genomic_DNA"/>
</dbReference>
<feature type="compositionally biased region" description="Acidic residues" evidence="1">
    <location>
        <begin position="260"/>
        <end position="276"/>
    </location>
</feature>
<gene>
    <name evidence="3" type="ORF">DY000_02051640</name>
</gene>
<feature type="region of interest" description="Disordered" evidence="1">
    <location>
        <begin position="113"/>
        <end position="196"/>
    </location>
</feature>
<dbReference type="Pfam" id="PF00498">
    <property type="entry name" value="FHA"/>
    <property type="match status" value="1"/>
</dbReference>
<feature type="compositionally biased region" description="Basic residues" evidence="1">
    <location>
        <begin position="146"/>
        <end position="155"/>
    </location>
</feature>
<evidence type="ECO:0000313" key="3">
    <source>
        <dbReference type="EMBL" id="KAF3608028.1"/>
    </source>
</evidence>
<sequence>MGPPLLKLAFVQGPRDGESLEYKPGSTIRIGRIVRGNEIAVKDAGVSTKHLRIVSDSENWIVHELGSSNGTILNSELLDSDTLVALRHGDVIKLGECTSIVVNFETDAQVVKEEEHKIPPRPRRSNRRLADSDPVPIESVQEKPTRRVGRPRKNEKKVAVMKEEEEEEAVAVEKKGTSRARREMKRGTRSRQIGNERLGLEENVKCEDSVIEEKRPSRATRSKKEAIGGDSFQELEMVLNQARKSRAKKKKTEQKPSESVVEEMEAINEDVEEDERVDQVEIKPRKSKVVGEEDINCSVVEFGEAENLQDAIDKERDCKRDEAVTETSEEKAEEGSRNEKKVERVDLENMTLGDWFEYMKVYLRKQIVDETEKLIEDMRSKSLRVRHHIAEQKQAKEEGSVN</sequence>
<feature type="domain" description="FHA" evidence="2">
    <location>
        <begin position="28"/>
        <end position="78"/>
    </location>
</feature>
<evidence type="ECO:0000259" key="2">
    <source>
        <dbReference type="PROSITE" id="PS50006"/>
    </source>
</evidence>
<dbReference type="SUPFAM" id="SSF49879">
    <property type="entry name" value="SMAD/FHA domain"/>
    <property type="match status" value="1"/>
</dbReference>
<feature type="region of interest" description="Disordered" evidence="1">
    <location>
        <begin position="310"/>
        <end position="341"/>
    </location>
</feature>
<feature type="compositionally biased region" description="Basic residues" evidence="1">
    <location>
        <begin position="243"/>
        <end position="252"/>
    </location>
</feature>
<dbReference type="PANTHER" id="PTHR23308">
    <property type="entry name" value="NUCLEAR INHIBITOR OF PROTEIN PHOSPHATASE-1"/>
    <property type="match status" value="1"/>
</dbReference>
<accession>A0ABQ7EY63</accession>
<proteinExistence type="predicted"/>
<dbReference type="InterPro" id="IPR050923">
    <property type="entry name" value="Cell_Proc_Reg/RNA_Proc"/>
</dbReference>
<protein>
    <recommendedName>
        <fullName evidence="2">FHA domain-containing protein</fullName>
    </recommendedName>
</protein>
<dbReference type="Proteomes" id="UP000266723">
    <property type="component" value="Unassembled WGS sequence"/>
</dbReference>
<feature type="compositionally biased region" description="Basic residues" evidence="1">
    <location>
        <begin position="177"/>
        <end position="189"/>
    </location>
</feature>
<evidence type="ECO:0000313" key="4">
    <source>
        <dbReference type="Proteomes" id="UP000266723"/>
    </source>
</evidence>
<dbReference type="SMART" id="SM00240">
    <property type="entry name" value="FHA"/>
    <property type="match status" value="1"/>
</dbReference>
<keyword evidence="4" id="KW-1185">Reference proteome</keyword>
<dbReference type="InterPro" id="IPR008984">
    <property type="entry name" value="SMAD_FHA_dom_sf"/>
</dbReference>
<organism evidence="3 4">
    <name type="scientific">Brassica cretica</name>
    <name type="common">Mustard</name>
    <dbReference type="NCBI Taxonomy" id="69181"/>
    <lineage>
        <taxon>Eukaryota</taxon>
        <taxon>Viridiplantae</taxon>
        <taxon>Streptophyta</taxon>
        <taxon>Embryophyta</taxon>
        <taxon>Tracheophyta</taxon>
        <taxon>Spermatophyta</taxon>
        <taxon>Magnoliopsida</taxon>
        <taxon>eudicotyledons</taxon>
        <taxon>Gunneridae</taxon>
        <taxon>Pentapetalae</taxon>
        <taxon>rosids</taxon>
        <taxon>malvids</taxon>
        <taxon>Brassicales</taxon>
        <taxon>Brassicaceae</taxon>
        <taxon>Brassiceae</taxon>
        <taxon>Brassica</taxon>
    </lineage>
</organism>
<name>A0ABQ7EY63_BRACR</name>
<feature type="compositionally biased region" description="Basic and acidic residues" evidence="1">
    <location>
        <begin position="311"/>
        <end position="341"/>
    </location>
</feature>
<comment type="caution">
    <text evidence="3">The sequence shown here is derived from an EMBL/GenBank/DDBJ whole genome shotgun (WGS) entry which is preliminary data.</text>
</comment>
<dbReference type="Gene3D" id="2.60.200.20">
    <property type="match status" value="1"/>
</dbReference>
<evidence type="ECO:0000256" key="1">
    <source>
        <dbReference type="SAM" id="MobiDB-lite"/>
    </source>
</evidence>
<dbReference type="InterPro" id="IPR000253">
    <property type="entry name" value="FHA_dom"/>
</dbReference>
<feature type="region of interest" description="Disordered" evidence="1">
    <location>
        <begin position="209"/>
        <end position="278"/>
    </location>
</feature>
<reference evidence="3 4" key="1">
    <citation type="journal article" date="2020" name="BMC Genomics">
        <title>Intraspecific diversification of the crop wild relative Brassica cretica Lam. using demographic model selection.</title>
        <authorList>
            <person name="Kioukis A."/>
            <person name="Michalopoulou V.A."/>
            <person name="Briers L."/>
            <person name="Pirintsos S."/>
            <person name="Studholme D.J."/>
            <person name="Pavlidis P."/>
            <person name="Sarris P.F."/>
        </authorList>
    </citation>
    <scope>NUCLEOTIDE SEQUENCE [LARGE SCALE GENOMIC DNA]</scope>
    <source>
        <strain evidence="4">cv. PFS-1207/04</strain>
    </source>
</reference>